<accession>A0A919F9P4</accession>
<reference evidence="1" key="2">
    <citation type="submission" date="2020-09" db="EMBL/GenBank/DDBJ databases">
        <authorList>
            <person name="Sun Q."/>
            <person name="Ohkuma M."/>
        </authorList>
    </citation>
    <scope>NUCLEOTIDE SEQUENCE</scope>
    <source>
        <strain evidence="1">JCM 13306</strain>
    </source>
</reference>
<proteinExistence type="predicted"/>
<protein>
    <submittedName>
        <fullName evidence="1">Uncharacterized protein</fullName>
    </submittedName>
</protein>
<dbReference type="Proteomes" id="UP000623958">
    <property type="component" value="Unassembled WGS sequence"/>
</dbReference>
<evidence type="ECO:0000313" key="1">
    <source>
        <dbReference type="EMBL" id="GHH56049.1"/>
    </source>
</evidence>
<dbReference type="EMBL" id="BNBA01000020">
    <property type="protein sequence ID" value="GHH56049.1"/>
    <property type="molecule type" value="Genomic_DNA"/>
</dbReference>
<reference evidence="1" key="1">
    <citation type="journal article" date="2014" name="Int. J. Syst. Evol. Microbiol.">
        <title>Complete genome sequence of Corynebacterium casei LMG S-19264T (=DSM 44701T), isolated from a smear-ripened cheese.</title>
        <authorList>
            <consortium name="US DOE Joint Genome Institute (JGI-PGF)"/>
            <person name="Walter F."/>
            <person name="Albersmeier A."/>
            <person name="Kalinowski J."/>
            <person name="Ruckert C."/>
        </authorList>
    </citation>
    <scope>NUCLEOTIDE SEQUENCE</scope>
    <source>
        <strain evidence="1">JCM 13306</strain>
    </source>
</reference>
<sequence>MKITFVTLLIDRDATTKIPVQVPEYELPVLEELYAVENLHVVQRDQVNIDKFDVDEVFAVLSNKYARTSAGAEAFKAAYRNKREFERAVEVHAEDSDEGEGQVDLAALASANAPEVIAALGSLTDEELAELAEIEKAGKNRKGVLDAISATLGEGGGE</sequence>
<evidence type="ECO:0000313" key="2">
    <source>
        <dbReference type="Proteomes" id="UP000623958"/>
    </source>
</evidence>
<comment type="caution">
    <text evidence="1">The sequence shown here is derived from an EMBL/GenBank/DDBJ whole genome shotgun (WGS) entry which is preliminary data.</text>
</comment>
<dbReference type="AlphaFoldDB" id="A0A919F9P4"/>
<dbReference type="RefSeq" id="WP_434029509.1">
    <property type="nucleotide sequence ID" value="NZ_BNBA01000020.1"/>
</dbReference>
<organism evidence="1 2">
    <name type="scientific">Xanthomonas boreopolis</name>
    <dbReference type="NCBI Taxonomy" id="86183"/>
    <lineage>
        <taxon>Bacteria</taxon>
        <taxon>Pseudomonadati</taxon>
        <taxon>Pseudomonadota</taxon>
        <taxon>Gammaproteobacteria</taxon>
        <taxon>Lysobacterales</taxon>
        <taxon>Lysobacteraceae</taxon>
        <taxon>Xanthomonas</taxon>
    </lineage>
</organism>
<name>A0A919F9P4_9XANT</name>
<gene>
    <name evidence="1" type="ORF">GCM10009090_25180</name>
</gene>
<keyword evidence="2" id="KW-1185">Reference proteome</keyword>